<dbReference type="SUPFAM" id="SSF46785">
    <property type="entry name" value="Winged helix' DNA-binding domain"/>
    <property type="match status" value="1"/>
</dbReference>
<dbReference type="InterPro" id="IPR053953">
    <property type="entry name" value="NirdL-like_HTH"/>
</dbReference>
<evidence type="ECO:0000256" key="5">
    <source>
        <dbReference type="ARBA" id="ARBA00048470"/>
    </source>
</evidence>
<dbReference type="InterPro" id="IPR019888">
    <property type="entry name" value="Tscrpt_reg_AsnC-like"/>
</dbReference>
<dbReference type="GO" id="GO:0016829">
    <property type="term" value="F:lyase activity"/>
    <property type="evidence" value="ECO:0007669"/>
    <property type="project" value="UniProtKB-KW"/>
</dbReference>
<evidence type="ECO:0000256" key="3">
    <source>
        <dbReference type="ARBA" id="ARBA00023457"/>
    </source>
</evidence>
<proteinExistence type="inferred from homology"/>
<evidence type="ECO:0000313" key="9">
    <source>
        <dbReference type="Proteomes" id="UP000183085"/>
    </source>
</evidence>
<dbReference type="Proteomes" id="UP000183085">
    <property type="component" value="Unassembled WGS sequence"/>
</dbReference>
<dbReference type="EC" id="4.1.1.111" evidence="4"/>
<evidence type="ECO:0000313" key="8">
    <source>
        <dbReference type="EMBL" id="OIP36963.1"/>
    </source>
</evidence>
<comment type="caution">
    <text evidence="8">The sequence shown here is derived from an EMBL/GenBank/DDBJ whole genome shotgun (WGS) entry which is preliminary data.</text>
</comment>
<dbReference type="AlphaFoldDB" id="A0A1J5DNF9"/>
<name>A0A1J5DNF9_9BACT</name>
<dbReference type="Pfam" id="PF17805">
    <property type="entry name" value="AsnC_trans_reg2"/>
    <property type="match status" value="1"/>
</dbReference>
<organism evidence="8 9">
    <name type="scientific">Candidatus Desantisbacteria bacterium CG2_30_40_21</name>
    <dbReference type="NCBI Taxonomy" id="1817895"/>
    <lineage>
        <taxon>Bacteria</taxon>
        <taxon>Candidatus Desantisiibacteriota</taxon>
    </lineage>
</organism>
<keyword evidence="1" id="KW-0456">Lyase</keyword>
<dbReference type="PANTHER" id="PTHR43413:SF1">
    <property type="entry name" value="SIROHEME DECARBOXYLASE NIRL SUBUNIT"/>
    <property type="match status" value="1"/>
</dbReference>
<evidence type="ECO:0000256" key="1">
    <source>
        <dbReference type="ARBA" id="ARBA00023239"/>
    </source>
</evidence>
<dbReference type="SMART" id="SM00344">
    <property type="entry name" value="HTH_ASNC"/>
    <property type="match status" value="1"/>
</dbReference>
<dbReference type="SUPFAM" id="SSF54909">
    <property type="entry name" value="Dimeric alpha+beta barrel"/>
    <property type="match status" value="1"/>
</dbReference>
<reference evidence="8 9" key="1">
    <citation type="journal article" date="2016" name="Environ. Microbiol.">
        <title>Genomic resolution of a cold subsurface aquifer community provides metabolic insights for novel microbes adapted to high CO concentrations.</title>
        <authorList>
            <person name="Probst A.J."/>
            <person name="Castelle C.J."/>
            <person name="Singh A."/>
            <person name="Brown C.T."/>
            <person name="Anantharaman K."/>
            <person name="Sharon I."/>
            <person name="Hug L.A."/>
            <person name="Burstein D."/>
            <person name="Emerson J.B."/>
            <person name="Thomas B.C."/>
            <person name="Banfield J.F."/>
        </authorList>
    </citation>
    <scope>NUCLEOTIDE SEQUENCE [LARGE SCALE GENOMIC DNA]</scope>
    <source>
        <strain evidence="8">CG2_30_40_21</strain>
    </source>
</reference>
<evidence type="ECO:0000256" key="4">
    <source>
        <dbReference type="ARBA" id="ARBA00023471"/>
    </source>
</evidence>
<gene>
    <name evidence="8" type="ORF">AUJ95_08915</name>
</gene>
<dbReference type="InterPro" id="IPR036390">
    <property type="entry name" value="WH_DNA-bd_sf"/>
</dbReference>
<dbReference type="Gene3D" id="3.30.70.3460">
    <property type="match status" value="1"/>
</dbReference>
<evidence type="ECO:0000259" key="6">
    <source>
        <dbReference type="Pfam" id="PF17805"/>
    </source>
</evidence>
<dbReference type="PANTHER" id="PTHR43413">
    <property type="entry name" value="TRANSCRIPTIONAL REGULATOR, ASNC FAMILY"/>
    <property type="match status" value="1"/>
</dbReference>
<feature type="domain" description="Siroheme decarboxylase AsnC-like ligand binding" evidence="6">
    <location>
        <begin position="62"/>
        <end position="141"/>
    </location>
</feature>
<dbReference type="InterPro" id="IPR040523">
    <property type="entry name" value="AsnC_trans_reg2"/>
</dbReference>
<dbReference type="STRING" id="1817895.AUJ95_08915"/>
<dbReference type="Gene3D" id="1.10.10.10">
    <property type="entry name" value="Winged helix-like DNA-binding domain superfamily/Winged helix DNA-binding domain"/>
    <property type="match status" value="1"/>
</dbReference>
<evidence type="ECO:0000256" key="2">
    <source>
        <dbReference type="ARBA" id="ARBA00023444"/>
    </source>
</evidence>
<comment type="pathway">
    <text evidence="2">Porphyrin-containing compound metabolism.</text>
</comment>
<dbReference type="InterPro" id="IPR036388">
    <property type="entry name" value="WH-like_DNA-bd_sf"/>
</dbReference>
<dbReference type="InterPro" id="IPR011008">
    <property type="entry name" value="Dimeric_a/b-barrel"/>
</dbReference>
<evidence type="ECO:0000259" key="7">
    <source>
        <dbReference type="Pfam" id="PF22451"/>
    </source>
</evidence>
<accession>A0A1J5DNF9</accession>
<dbReference type="EMBL" id="MNYI01000230">
    <property type="protein sequence ID" value="OIP36963.1"/>
    <property type="molecule type" value="Genomic_DNA"/>
</dbReference>
<dbReference type="InterPro" id="IPR050684">
    <property type="entry name" value="HTH-Siroheme_Decarb"/>
</dbReference>
<comment type="catalytic activity">
    <reaction evidence="5">
        <text>siroheme + 2 H(+) = 12,18-didecarboxysiroheme + 2 CO2</text>
        <dbReference type="Rhea" id="RHEA:19093"/>
        <dbReference type="ChEBI" id="CHEBI:15378"/>
        <dbReference type="ChEBI" id="CHEBI:16526"/>
        <dbReference type="ChEBI" id="CHEBI:60052"/>
        <dbReference type="ChEBI" id="CHEBI:140497"/>
        <dbReference type="EC" id="4.1.1.111"/>
    </reaction>
</comment>
<comment type="similarity">
    <text evidence="3">Belongs to the Ahb/Nir family.</text>
</comment>
<sequence length="148" mass="16984">METIDKIILNALQEDFPVDSRPFGVLSQKIQVSEDEIIQRISSMVANKIIRRIGASLNPKAVGLSTTLIGMNVPEERIEAVADIINTYHEVTHNYQRNEDYNLWFTIAAKSAEEMNRIIEEIRKKTGIERIINLPSVKTFKIRVRFDV</sequence>
<feature type="domain" description="Siroheme decarboxylase NirL-like HTH" evidence="7">
    <location>
        <begin position="5"/>
        <end position="51"/>
    </location>
</feature>
<dbReference type="Pfam" id="PF22451">
    <property type="entry name" value="NirdL-like_HTH"/>
    <property type="match status" value="1"/>
</dbReference>
<protein>
    <recommendedName>
        <fullName evidence="4">siroheme decarboxylase</fullName>
        <ecNumber evidence="4">4.1.1.111</ecNumber>
    </recommendedName>
</protein>